<gene>
    <name evidence="3" type="ORF">SAMN04487964_101432</name>
</gene>
<dbReference type="Proteomes" id="UP001159257">
    <property type="component" value="Unassembled WGS sequence"/>
</dbReference>
<keyword evidence="2" id="KW-0732">Signal</keyword>
<evidence type="ECO:0000313" key="3">
    <source>
        <dbReference type="EMBL" id="SMR70008.1"/>
    </source>
</evidence>
<evidence type="ECO:0008006" key="5">
    <source>
        <dbReference type="Google" id="ProtNLM"/>
    </source>
</evidence>
<feature type="signal peptide" evidence="2">
    <location>
        <begin position="1"/>
        <end position="22"/>
    </location>
</feature>
<evidence type="ECO:0000256" key="2">
    <source>
        <dbReference type="SAM" id="SignalP"/>
    </source>
</evidence>
<protein>
    <recommendedName>
        <fullName evidence="5">FecR protein domain-containing protein</fullName>
    </recommendedName>
</protein>
<sequence>MRNLFLSLLMFATFLITPIAHADKAAVAIGKVDILGGQLQVIRNGETVALKLGDTVYEGDELKTGDNSFAKITLTGDETNNVNLGKNAWLKMSAYRVAESGDMLGGHFEAVSGFFTMSLSRLTEGADFSFGTNVATLNVHGTSWAIDTAGNMICTSGQLVITHAATGKKYTVNPGQMFSLRGFKNNPVVSDAPAAIMAAVKQTTVPYTVINQTTTKVLHDRLGGEADGRAEASIDLRTGNLFMNSEFESAMEFAGTEIFATGKKMDTSGGTSNVIGDDTFSSPGSSTVTSASES</sequence>
<reference evidence="3 4" key="1">
    <citation type="submission" date="2017-05" db="EMBL/GenBank/DDBJ databases">
        <authorList>
            <person name="Varghese N."/>
            <person name="Submissions S."/>
        </authorList>
    </citation>
    <scope>NUCLEOTIDE SEQUENCE [LARGE SCALE GENOMIC DNA]</scope>
    <source>
        <strain evidence="3 4">CGMCC 1.7287</strain>
    </source>
</reference>
<feature type="compositionally biased region" description="Low complexity" evidence="1">
    <location>
        <begin position="279"/>
        <end position="294"/>
    </location>
</feature>
<comment type="caution">
    <text evidence="3">The sequence shown here is derived from an EMBL/GenBank/DDBJ whole genome shotgun (WGS) entry which is preliminary data.</text>
</comment>
<feature type="chain" id="PRO_5046642331" description="FecR protein domain-containing protein" evidence="2">
    <location>
        <begin position="23"/>
        <end position="294"/>
    </location>
</feature>
<proteinExistence type="predicted"/>
<keyword evidence="4" id="KW-1185">Reference proteome</keyword>
<dbReference type="EMBL" id="FXWV01000001">
    <property type="protein sequence ID" value="SMR70008.1"/>
    <property type="molecule type" value="Genomic_DNA"/>
</dbReference>
<evidence type="ECO:0000256" key="1">
    <source>
        <dbReference type="SAM" id="MobiDB-lite"/>
    </source>
</evidence>
<feature type="region of interest" description="Disordered" evidence="1">
    <location>
        <begin position="270"/>
        <end position="294"/>
    </location>
</feature>
<evidence type="ECO:0000313" key="4">
    <source>
        <dbReference type="Proteomes" id="UP001159257"/>
    </source>
</evidence>
<dbReference type="PANTHER" id="PTHR38731">
    <property type="entry name" value="LIPL45-RELATED LIPOPROTEIN-RELATED"/>
    <property type="match status" value="1"/>
</dbReference>
<accession>A0ABY1RWS0</accession>
<organism evidence="3 4">
    <name type="scientific">Marinobacterium sediminicola</name>
    <dbReference type="NCBI Taxonomy" id="518898"/>
    <lineage>
        <taxon>Bacteria</taxon>
        <taxon>Pseudomonadati</taxon>
        <taxon>Pseudomonadota</taxon>
        <taxon>Gammaproteobacteria</taxon>
        <taxon>Oceanospirillales</taxon>
        <taxon>Oceanospirillaceae</taxon>
        <taxon>Marinobacterium</taxon>
    </lineage>
</organism>
<name>A0ABY1RWS0_9GAMM</name>